<dbReference type="InterPro" id="IPR001245">
    <property type="entry name" value="Ser-Thr/Tyr_kinase_cat_dom"/>
</dbReference>
<dbReference type="InterPro" id="IPR011009">
    <property type="entry name" value="Kinase-like_dom_sf"/>
</dbReference>
<dbReference type="InterPro" id="IPR000719">
    <property type="entry name" value="Prot_kinase_dom"/>
</dbReference>
<proteinExistence type="predicted"/>
<protein>
    <submittedName>
        <fullName evidence="2">9665_t:CDS:1</fullName>
    </submittedName>
</protein>
<gene>
    <name evidence="2" type="ORF">RFULGI_LOCUS11220</name>
</gene>
<dbReference type="EMBL" id="CAJVPZ010023878">
    <property type="protein sequence ID" value="CAG8717118.1"/>
    <property type="molecule type" value="Genomic_DNA"/>
</dbReference>
<accession>A0A9N9I262</accession>
<keyword evidence="3" id="KW-1185">Reference proteome</keyword>
<evidence type="ECO:0000313" key="2">
    <source>
        <dbReference type="EMBL" id="CAG8717118.1"/>
    </source>
</evidence>
<dbReference type="Gene3D" id="1.10.510.10">
    <property type="entry name" value="Transferase(Phosphotransferase) domain 1"/>
    <property type="match status" value="1"/>
</dbReference>
<dbReference type="Proteomes" id="UP000789396">
    <property type="component" value="Unassembled WGS sequence"/>
</dbReference>
<comment type="caution">
    <text evidence="2">The sequence shown here is derived from an EMBL/GenBank/DDBJ whole genome shotgun (WGS) entry which is preliminary data.</text>
</comment>
<feature type="domain" description="Protein kinase" evidence="1">
    <location>
        <begin position="1"/>
        <end position="145"/>
    </location>
</feature>
<dbReference type="PROSITE" id="PS50011">
    <property type="entry name" value="PROTEIN_KINASE_DOM"/>
    <property type="match status" value="1"/>
</dbReference>
<dbReference type="SUPFAM" id="SSF56112">
    <property type="entry name" value="Protein kinase-like (PK-like)"/>
    <property type="match status" value="1"/>
</dbReference>
<organism evidence="2 3">
    <name type="scientific">Racocetra fulgida</name>
    <dbReference type="NCBI Taxonomy" id="60492"/>
    <lineage>
        <taxon>Eukaryota</taxon>
        <taxon>Fungi</taxon>
        <taxon>Fungi incertae sedis</taxon>
        <taxon>Mucoromycota</taxon>
        <taxon>Glomeromycotina</taxon>
        <taxon>Glomeromycetes</taxon>
        <taxon>Diversisporales</taxon>
        <taxon>Gigasporaceae</taxon>
        <taxon>Racocetra</taxon>
    </lineage>
</organism>
<name>A0A9N9I262_9GLOM</name>
<sequence length="145" mass="16933">PRHVWDEEGANWIRSGPTKCALKKIEYSDKMNKEYLIDILRHYRSLQGRLTVDCLGITRDSTGCYLIVMKYYRENLYSHLKNGTKYLHWKDIVNMLHKIANGLKQIHDHKLYHGNLHGGNLMIEHTIEGIHVRISDIGLHRNSSA</sequence>
<reference evidence="2" key="1">
    <citation type="submission" date="2021-06" db="EMBL/GenBank/DDBJ databases">
        <authorList>
            <person name="Kallberg Y."/>
            <person name="Tangrot J."/>
            <person name="Rosling A."/>
        </authorList>
    </citation>
    <scope>NUCLEOTIDE SEQUENCE</scope>
    <source>
        <strain evidence="2">IN212</strain>
    </source>
</reference>
<evidence type="ECO:0000313" key="3">
    <source>
        <dbReference type="Proteomes" id="UP000789396"/>
    </source>
</evidence>
<dbReference type="AlphaFoldDB" id="A0A9N9I262"/>
<dbReference type="OrthoDB" id="6718656at2759"/>
<feature type="non-terminal residue" evidence="2">
    <location>
        <position position="1"/>
    </location>
</feature>
<evidence type="ECO:0000259" key="1">
    <source>
        <dbReference type="PROSITE" id="PS50011"/>
    </source>
</evidence>
<dbReference type="GO" id="GO:0005524">
    <property type="term" value="F:ATP binding"/>
    <property type="evidence" value="ECO:0007669"/>
    <property type="project" value="InterPro"/>
</dbReference>
<feature type="non-terminal residue" evidence="2">
    <location>
        <position position="145"/>
    </location>
</feature>
<dbReference type="Pfam" id="PF07714">
    <property type="entry name" value="PK_Tyr_Ser-Thr"/>
    <property type="match status" value="1"/>
</dbReference>
<dbReference type="GO" id="GO:0004672">
    <property type="term" value="F:protein kinase activity"/>
    <property type="evidence" value="ECO:0007669"/>
    <property type="project" value="InterPro"/>
</dbReference>